<gene>
    <name evidence="1" type="ORF">AWB69_03865</name>
</gene>
<dbReference type="SUPFAM" id="SSF103473">
    <property type="entry name" value="MFS general substrate transporter"/>
    <property type="match status" value="1"/>
</dbReference>
<sequence>MKSRYRWVVAALLFFAGVLNYLDRAALSVVAPIIDRSRGRQMPLADGMDRLMAVPGKHWDNSGRR</sequence>
<dbReference type="EMBL" id="FCOK02000024">
    <property type="protein sequence ID" value="SAL39098.1"/>
    <property type="molecule type" value="Genomic_DNA"/>
</dbReference>
<protein>
    <submittedName>
        <fullName evidence="1">Major facilitator transporter</fullName>
    </submittedName>
</protein>
<accession>A0A158H440</accession>
<dbReference type="InterPro" id="IPR036259">
    <property type="entry name" value="MFS_trans_sf"/>
</dbReference>
<name>A0A158H440_9BURK</name>
<dbReference type="RefSeq" id="WP_062087394.1">
    <property type="nucleotide sequence ID" value="NZ_FCOK02000024.1"/>
</dbReference>
<dbReference type="Proteomes" id="UP000054683">
    <property type="component" value="Unassembled WGS sequence"/>
</dbReference>
<reference evidence="1 2" key="1">
    <citation type="submission" date="2016-01" db="EMBL/GenBank/DDBJ databases">
        <authorList>
            <person name="Oliw E.H."/>
        </authorList>
    </citation>
    <scope>NUCLEOTIDE SEQUENCE [LARGE SCALE GENOMIC DNA]</scope>
    <source>
        <strain evidence="1">LMG 27134</strain>
    </source>
</reference>
<evidence type="ECO:0000313" key="2">
    <source>
        <dbReference type="Proteomes" id="UP000054683"/>
    </source>
</evidence>
<dbReference type="AlphaFoldDB" id="A0A158H440"/>
<organism evidence="1 2">
    <name type="scientific">Caballeronia udeis</name>
    <dbReference type="NCBI Taxonomy" id="1232866"/>
    <lineage>
        <taxon>Bacteria</taxon>
        <taxon>Pseudomonadati</taxon>
        <taxon>Pseudomonadota</taxon>
        <taxon>Betaproteobacteria</taxon>
        <taxon>Burkholderiales</taxon>
        <taxon>Burkholderiaceae</taxon>
        <taxon>Caballeronia</taxon>
    </lineage>
</organism>
<evidence type="ECO:0000313" key="1">
    <source>
        <dbReference type="EMBL" id="SAL39098.1"/>
    </source>
</evidence>
<dbReference type="OrthoDB" id="8596007at2"/>
<proteinExistence type="predicted"/>